<protein>
    <recommendedName>
        <fullName evidence="7">Chloride channel protein</fullName>
    </recommendedName>
</protein>
<comment type="subcellular location">
    <subcellularLocation>
        <location evidence="1">Membrane</location>
        <topology evidence="1">Multi-pass membrane protein</topology>
    </subcellularLocation>
</comment>
<feature type="transmembrane region" description="Helical" evidence="5">
    <location>
        <begin position="182"/>
        <end position="207"/>
    </location>
</feature>
<dbReference type="Pfam" id="PF00654">
    <property type="entry name" value="Voltage_CLC"/>
    <property type="match status" value="1"/>
</dbReference>
<dbReference type="EMBL" id="HBFR01039496">
    <property type="protein sequence ID" value="CAD8901661.1"/>
    <property type="molecule type" value="Transcribed_RNA"/>
</dbReference>
<evidence type="ECO:0000256" key="4">
    <source>
        <dbReference type="ARBA" id="ARBA00023136"/>
    </source>
</evidence>
<keyword evidence="3 5" id="KW-1133">Transmembrane helix</keyword>
<sequence>MIALIEIPVGPIWTISDVRLPADEPSTVLVGFALGLLGAFVAYLFVKFHTAVMGYLQGAGLLDNKKAIYRALFGLCGILPLGLLVPHTLFWGEEEIQVIANGRPASELPHMFPTWGISGFEMDTPLNAFIVGATKMIAISFTVSGGYRGGFIFPFFAAGSAFGRCLYMLLPKITCLTPQVASLCFAAGINVAITRTALATTVILSALSGEINANSPILAASMASIFATAYMPFMSTQIAREDLMYEFSVSDRSDDHEDDEKH</sequence>
<gene>
    <name evidence="6" type="ORF">CHYS00102_LOCUS28880</name>
</gene>
<dbReference type="SUPFAM" id="SSF81340">
    <property type="entry name" value="Clc chloride channel"/>
    <property type="match status" value="1"/>
</dbReference>
<proteinExistence type="predicted"/>
<dbReference type="InterPro" id="IPR001807">
    <property type="entry name" value="ClC"/>
</dbReference>
<organism evidence="6">
    <name type="scientific">Corethron hystrix</name>
    <dbReference type="NCBI Taxonomy" id="216773"/>
    <lineage>
        <taxon>Eukaryota</taxon>
        <taxon>Sar</taxon>
        <taxon>Stramenopiles</taxon>
        <taxon>Ochrophyta</taxon>
        <taxon>Bacillariophyta</taxon>
        <taxon>Coscinodiscophyceae</taxon>
        <taxon>Corethrophycidae</taxon>
        <taxon>Corethrales</taxon>
        <taxon>Corethraceae</taxon>
        <taxon>Corethron</taxon>
    </lineage>
</organism>
<feature type="transmembrane region" description="Helical" evidence="5">
    <location>
        <begin position="67"/>
        <end position="85"/>
    </location>
</feature>
<keyword evidence="4 5" id="KW-0472">Membrane</keyword>
<evidence type="ECO:0000313" key="6">
    <source>
        <dbReference type="EMBL" id="CAD8901661.1"/>
    </source>
</evidence>
<dbReference type="AlphaFoldDB" id="A0A7S1G033"/>
<evidence type="ECO:0000256" key="1">
    <source>
        <dbReference type="ARBA" id="ARBA00004141"/>
    </source>
</evidence>
<name>A0A7S1G033_9STRA</name>
<accession>A0A7S1G033</accession>
<keyword evidence="2 5" id="KW-0812">Transmembrane</keyword>
<dbReference type="Gene3D" id="1.10.3080.10">
    <property type="entry name" value="Clc chloride channel"/>
    <property type="match status" value="1"/>
</dbReference>
<feature type="transmembrane region" description="Helical" evidence="5">
    <location>
        <begin position="28"/>
        <end position="46"/>
    </location>
</feature>
<evidence type="ECO:0008006" key="7">
    <source>
        <dbReference type="Google" id="ProtNLM"/>
    </source>
</evidence>
<reference evidence="6" key="1">
    <citation type="submission" date="2021-01" db="EMBL/GenBank/DDBJ databases">
        <authorList>
            <person name="Corre E."/>
            <person name="Pelletier E."/>
            <person name="Niang G."/>
            <person name="Scheremetjew M."/>
            <person name="Finn R."/>
            <person name="Kale V."/>
            <person name="Holt S."/>
            <person name="Cochrane G."/>
            <person name="Meng A."/>
            <person name="Brown T."/>
            <person name="Cohen L."/>
        </authorList>
    </citation>
    <scope>NUCLEOTIDE SEQUENCE</scope>
    <source>
        <strain evidence="6">308</strain>
    </source>
</reference>
<dbReference type="InterPro" id="IPR014743">
    <property type="entry name" value="Cl-channel_core"/>
</dbReference>
<feature type="transmembrane region" description="Helical" evidence="5">
    <location>
        <begin position="151"/>
        <end position="170"/>
    </location>
</feature>
<dbReference type="GO" id="GO:0016020">
    <property type="term" value="C:membrane"/>
    <property type="evidence" value="ECO:0007669"/>
    <property type="project" value="UniProtKB-SubCell"/>
</dbReference>
<evidence type="ECO:0000256" key="3">
    <source>
        <dbReference type="ARBA" id="ARBA00022989"/>
    </source>
</evidence>
<feature type="transmembrane region" description="Helical" evidence="5">
    <location>
        <begin position="213"/>
        <end position="233"/>
    </location>
</feature>
<evidence type="ECO:0000256" key="5">
    <source>
        <dbReference type="SAM" id="Phobius"/>
    </source>
</evidence>
<dbReference type="GO" id="GO:0015108">
    <property type="term" value="F:chloride transmembrane transporter activity"/>
    <property type="evidence" value="ECO:0007669"/>
    <property type="project" value="InterPro"/>
</dbReference>
<dbReference type="PANTHER" id="PTHR43427:SF12">
    <property type="entry name" value="CHLORIDE TRANSPORTER"/>
    <property type="match status" value="1"/>
</dbReference>
<dbReference type="InterPro" id="IPR050368">
    <property type="entry name" value="ClC-type_chloride_channel"/>
</dbReference>
<dbReference type="PANTHER" id="PTHR43427">
    <property type="entry name" value="CHLORIDE CHANNEL PROTEIN CLC-E"/>
    <property type="match status" value="1"/>
</dbReference>
<evidence type="ECO:0000256" key="2">
    <source>
        <dbReference type="ARBA" id="ARBA00022692"/>
    </source>
</evidence>